<dbReference type="Pfam" id="PF00400">
    <property type="entry name" value="WD40"/>
    <property type="match status" value="2"/>
</dbReference>
<keyword evidence="1 3" id="KW-0853">WD repeat</keyword>
<dbReference type="GO" id="GO:0030864">
    <property type="term" value="C:cortical actin cytoskeleton"/>
    <property type="evidence" value="ECO:0007669"/>
    <property type="project" value="TreeGrafter"/>
</dbReference>
<dbReference type="InterPro" id="IPR001680">
    <property type="entry name" value="WD40_rpt"/>
</dbReference>
<keyword evidence="5" id="KW-1185">Reference proteome</keyword>
<protein>
    <submittedName>
        <fullName evidence="4">Unplaced genomic scaffold SPHSTscaffold_384, whole genome shotgun sequence</fullName>
    </submittedName>
</protein>
<dbReference type="InterPro" id="IPR036322">
    <property type="entry name" value="WD40_repeat_dom_sf"/>
</dbReference>
<dbReference type="OrthoDB" id="2306at2759"/>
<evidence type="ECO:0000256" key="2">
    <source>
        <dbReference type="ARBA" id="ARBA00022737"/>
    </source>
</evidence>
<dbReference type="GO" id="GO:0051015">
    <property type="term" value="F:actin filament binding"/>
    <property type="evidence" value="ECO:0007669"/>
    <property type="project" value="TreeGrafter"/>
</dbReference>
<feature type="repeat" description="WD" evidence="3">
    <location>
        <begin position="36"/>
        <end position="67"/>
    </location>
</feature>
<sequence>MLDRSLSPNQPLSNNLPTQGCRRFLSELSYKYSATFKAHTNFVHSASHAPSGSHFVSTGADYKVFIWYGTSGERGAGFENAHEGGVFAGSWSPDSKSVLASSAYCTVKIWDIETRKASQAGHSSQQRR</sequence>
<dbReference type="PROSITE" id="PS50082">
    <property type="entry name" value="WD_REPEATS_2"/>
    <property type="match status" value="2"/>
</dbReference>
<evidence type="ECO:0000313" key="5">
    <source>
        <dbReference type="Proteomes" id="UP000054279"/>
    </source>
</evidence>
<dbReference type="HOGENOM" id="CLU_1960979_0_0_1"/>
<dbReference type="EMBL" id="KN837459">
    <property type="protein sequence ID" value="KIJ24762.1"/>
    <property type="molecule type" value="Genomic_DNA"/>
</dbReference>
<evidence type="ECO:0000256" key="3">
    <source>
        <dbReference type="PROSITE-ProRule" id="PRU00221"/>
    </source>
</evidence>
<dbReference type="SMART" id="SM00320">
    <property type="entry name" value="WD40"/>
    <property type="match status" value="2"/>
</dbReference>
<dbReference type="PANTHER" id="PTHR19856">
    <property type="entry name" value="WD-REPEATCONTAINING PROTEIN WDR1"/>
    <property type="match status" value="1"/>
</dbReference>
<feature type="repeat" description="WD" evidence="3">
    <location>
        <begin position="79"/>
        <end position="120"/>
    </location>
</feature>
<dbReference type="SUPFAM" id="SSF50978">
    <property type="entry name" value="WD40 repeat-like"/>
    <property type="match status" value="1"/>
</dbReference>
<keyword evidence="2" id="KW-0677">Repeat</keyword>
<proteinExistence type="predicted"/>
<dbReference type="GO" id="GO:0030042">
    <property type="term" value="P:actin filament depolymerization"/>
    <property type="evidence" value="ECO:0007669"/>
    <property type="project" value="TreeGrafter"/>
</dbReference>
<reference evidence="4 5" key="1">
    <citation type="submission" date="2014-06" db="EMBL/GenBank/DDBJ databases">
        <title>Evolutionary Origins and Diversification of the Mycorrhizal Mutualists.</title>
        <authorList>
            <consortium name="DOE Joint Genome Institute"/>
            <consortium name="Mycorrhizal Genomics Consortium"/>
            <person name="Kohler A."/>
            <person name="Kuo A."/>
            <person name="Nagy L.G."/>
            <person name="Floudas D."/>
            <person name="Copeland A."/>
            <person name="Barry K.W."/>
            <person name="Cichocki N."/>
            <person name="Veneault-Fourrey C."/>
            <person name="LaButti K."/>
            <person name="Lindquist E.A."/>
            <person name="Lipzen A."/>
            <person name="Lundell T."/>
            <person name="Morin E."/>
            <person name="Murat C."/>
            <person name="Riley R."/>
            <person name="Ohm R."/>
            <person name="Sun H."/>
            <person name="Tunlid A."/>
            <person name="Henrissat B."/>
            <person name="Grigoriev I.V."/>
            <person name="Hibbett D.S."/>
            <person name="Martin F."/>
        </authorList>
    </citation>
    <scope>NUCLEOTIDE SEQUENCE [LARGE SCALE GENOMIC DNA]</scope>
    <source>
        <strain evidence="4 5">SS14</strain>
    </source>
</reference>
<dbReference type="AlphaFoldDB" id="A0A0C9U6L3"/>
<dbReference type="InterPro" id="IPR015943">
    <property type="entry name" value="WD40/YVTN_repeat-like_dom_sf"/>
</dbReference>
<dbReference type="Gene3D" id="2.130.10.10">
    <property type="entry name" value="YVTN repeat-like/Quinoprotein amine dehydrogenase"/>
    <property type="match status" value="1"/>
</dbReference>
<dbReference type="PANTHER" id="PTHR19856:SF0">
    <property type="entry name" value="WD REPEAT-CONTAINING PROTEIN 1"/>
    <property type="match status" value="1"/>
</dbReference>
<evidence type="ECO:0000313" key="4">
    <source>
        <dbReference type="EMBL" id="KIJ24762.1"/>
    </source>
</evidence>
<evidence type="ECO:0000256" key="1">
    <source>
        <dbReference type="ARBA" id="ARBA00022574"/>
    </source>
</evidence>
<dbReference type="Proteomes" id="UP000054279">
    <property type="component" value="Unassembled WGS sequence"/>
</dbReference>
<gene>
    <name evidence="4" type="ORF">M422DRAFT_39024</name>
</gene>
<name>A0A0C9U6L3_SPHS4</name>
<organism evidence="4 5">
    <name type="scientific">Sphaerobolus stellatus (strain SS14)</name>
    <dbReference type="NCBI Taxonomy" id="990650"/>
    <lineage>
        <taxon>Eukaryota</taxon>
        <taxon>Fungi</taxon>
        <taxon>Dikarya</taxon>
        <taxon>Basidiomycota</taxon>
        <taxon>Agaricomycotina</taxon>
        <taxon>Agaricomycetes</taxon>
        <taxon>Phallomycetidae</taxon>
        <taxon>Geastrales</taxon>
        <taxon>Sphaerobolaceae</taxon>
        <taxon>Sphaerobolus</taxon>
    </lineage>
</organism>
<accession>A0A0C9U6L3</accession>
<dbReference type="PROSITE" id="PS50294">
    <property type="entry name" value="WD_REPEATS_REGION"/>
    <property type="match status" value="2"/>
</dbReference>